<dbReference type="PRINTS" id="PR00081">
    <property type="entry name" value="GDHRDH"/>
</dbReference>
<evidence type="ECO:0000256" key="2">
    <source>
        <dbReference type="ARBA" id="ARBA00023002"/>
    </source>
</evidence>
<dbReference type="InterPro" id="IPR002347">
    <property type="entry name" value="SDR_fam"/>
</dbReference>
<sequence length="262" mass="26531">MPEGLDDLFGLSGRIAIVTGAAAGIGLGIARVLASAGATVVLADRDQTEAGRQAAAIVAAGHRAVAVAVDLADETSIVEACAHIHQAYGPPWLLVNNAALQDREPLLEASASEWDRIHDVNARGAFLMTRETARVMVAAGLGGRIVNIASNALRGGLIKGLTSYASSKGALVALSLASAFELAEHAITVNTILPGAVITPGAINAKGPASDGPATRKTPFGFQSPGEIGAAVLFFASPAARPITNQVLAVDGGFSISTDVIQ</sequence>
<keyword evidence="2" id="KW-0560">Oxidoreductase</keyword>
<dbReference type="Proteomes" id="UP000708347">
    <property type="component" value="Unassembled WGS sequence"/>
</dbReference>
<dbReference type="InterPro" id="IPR036291">
    <property type="entry name" value="NAD(P)-bd_dom_sf"/>
</dbReference>
<reference evidence="3 4" key="1">
    <citation type="submission" date="2019-05" db="EMBL/GenBank/DDBJ databases">
        <title>Mycolicibacterium sphagni ENV482 genome assembly.</title>
        <authorList>
            <person name="Chen W."/>
            <person name="Faulkner N.W."/>
            <person name="Hyman M.R."/>
        </authorList>
    </citation>
    <scope>NUCLEOTIDE SEQUENCE [LARGE SCALE GENOMIC DNA]</scope>
    <source>
        <strain evidence="3 4">ENV482</strain>
    </source>
</reference>
<dbReference type="EMBL" id="VBSB01000035">
    <property type="protein sequence ID" value="NTY63136.1"/>
    <property type="molecule type" value="Genomic_DNA"/>
</dbReference>
<dbReference type="SUPFAM" id="SSF51735">
    <property type="entry name" value="NAD(P)-binding Rossmann-fold domains"/>
    <property type="match status" value="1"/>
</dbReference>
<evidence type="ECO:0000256" key="1">
    <source>
        <dbReference type="ARBA" id="ARBA00006484"/>
    </source>
</evidence>
<comment type="caution">
    <text evidence="3">The sequence shown here is derived from an EMBL/GenBank/DDBJ whole genome shotgun (WGS) entry which is preliminary data.</text>
</comment>
<dbReference type="Gene3D" id="3.40.50.720">
    <property type="entry name" value="NAD(P)-binding Rossmann-like Domain"/>
    <property type="match status" value="1"/>
</dbReference>
<dbReference type="CDD" id="cd05233">
    <property type="entry name" value="SDR_c"/>
    <property type="match status" value="1"/>
</dbReference>
<evidence type="ECO:0000313" key="3">
    <source>
        <dbReference type="EMBL" id="NTY63136.1"/>
    </source>
</evidence>
<organism evidence="3 4">
    <name type="scientific">Mycolicibacterium sphagni</name>
    <dbReference type="NCBI Taxonomy" id="1786"/>
    <lineage>
        <taxon>Bacteria</taxon>
        <taxon>Bacillati</taxon>
        <taxon>Actinomycetota</taxon>
        <taxon>Actinomycetes</taxon>
        <taxon>Mycobacteriales</taxon>
        <taxon>Mycobacteriaceae</taxon>
        <taxon>Mycolicibacterium</taxon>
    </lineage>
</organism>
<dbReference type="PANTHER" id="PTHR42760:SF133">
    <property type="entry name" value="3-OXOACYL-[ACYL-CARRIER-PROTEIN] REDUCTASE"/>
    <property type="match status" value="1"/>
</dbReference>
<dbReference type="PRINTS" id="PR00080">
    <property type="entry name" value="SDRFAMILY"/>
</dbReference>
<name>A0ABX2K7Y6_9MYCO</name>
<proteinExistence type="inferred from homology"/>
<protein>
    <submittedName>
        <fullName evidence="3">SDR family oxidoreductase</fullName>
    </submittedName>
</protein>
<accession>A0ABX2K7Y6</accession>
<dbReference type="RefSeq" id="WP_174400791.1">
    <property type="nucleotide sequence ID" value="NZ_VBSB01000035.1"/>
</dbReference>
<comment type="similarity">
    <text evidence="1">Belongs to the short-chain dehydrogenases/reductases (SDR) family.</text>
</comment>
<dbReference type="PANTHER" id="PTHR42760">
    <property type="entry name" value="SHORT-CHAIN DEHYDROGENASES/REDUCTASES FAMILY MEMBER"/>
    <property type="match status" value="1"/>
</dbReference>
<evidence type="ECO:0000313" key="4">
    <source>
        <dbReference type="Proteomes" id="UP000708347"/>
    </source>
</evidence>
<dbReference type="Pfam" id="PF13561">
    <property type="entry name" value="adh_short_C2"/>
    <property type="match status" value="1"/>
</dbReference>
<gene>
    <name evidence="3" type="ORF">FEG63_26800</name>
</gene>
<keyword evidence="4" id="KW-1185">Reference proteome</keyword>